<feature type="compositionally biased region" description="Basic and acidic residues" evidence="5">
    <location>
        <begin position="177"/>
        <end position="187"/>
    </location>
</feature>
<dbReference type="GO" id="GO:0008270">
    <property type="term" value="F:zinc ion binding"/>
    <property type="evidence" value="ECO:0007669"/>
    <property type="project" value="UniProtKB-KW"/>
</dbReference>
<sequence length="746" mass="80134">MATTEASAVQLQLQNLTLDDPSTSTSTSTSTIPPSSPPSKPTVITTSTTPPVLVKPDISAPASSEPANGPTPPSSPSQCGSSTQAVMSSRLSGPADHQPGTNTAATLSNSTPSQHPLPPPPPPQLSSSSSQQAHQQPTPPSTLPEDAAFPQAAVDSTMNDSSPISPNVNVNPVREPYVVEHEHRPSDETSVSPVSPRSATPSSILDDGVPTLDANEAAFMLEADEMDSSHHDHETRQAVDSTVPTPVHLQQRPSQIPRFPSNSSNQSVHSDLPNLQIPQHSPPVPFQPHQTGSHYSFPYATTLPADPRRTPLRDIQRSQEAPLSPDIPPWQPDSEVTSCPICRTGFSFFYRKHHCRKCGRVVCAPCSPHRIAIPRSYVVYPPHSIEAELAQSYIDAHGHRIYADGEEGVEVRICNECLAGENPSSGRMGLNRRQSIQSPSGGAGRFWQDTGPSAGGNGNNFVSPQGVGFGGSPSTPRRRTVSSANPFIQNPGVIPTVTGGFPGALYHHQGYSPVNQPIRGLLDTSQQPTPAFSMPAHRQNLPIASQFMSSSSREQQTHSAPPQPQPRLKETDYCPICMTVLPPPNPVTKDESAREAHIQQCIENAVGSPEVSRRRSTSGTPPNPASLANNTMSSQPARALPTTPSQDQTQTHTPGPERSRRNTASNRAGGSGRMVVYTATEKDTFAMGNDAEADGQKAECVICFEEFEAGDSIARLECFCRYHKKCITDWFNRRMDGQCPVHAMNE</sequence>
<dbReference type="InterPro" id="IPR000306">
    <property type="entry name" value="Znf_FYVE"/>
</dbReference>
<evidence type="ECO:0000256" key="1">
    <source>
        <dbReference type="ARBA" id="ARBA00022723"/>
    </source>
</evidence>
<dbReference type="SMART" id="SM00184">
    <property type="entry name" value="RING"/>
    <property type="match status" value="1"/>
</dbReference>
<feature type="compositionally biased region" description="Low complexity" evidence="5">
    <location>
        <begin position="21"/>
        <end position="33"/>
    </location>
</feature>
<dbReference type="Pfam" id="PF13639">
    <property type="entry name" value="zf-RING_2"/>
    <property type="match status" value="1"/>
</dbReference>
<feature type="compositionally biased region" description="Polar residues" evidence="5">
    <location>
        <begin position="547"/>
        <end position="560"/>
    </location>
</feature>
<feature type="compositionally biased region" description="Basic and acidic residues" evidence="5">
    <location>
        <begin position="227"/>
        <end position="237"/>
    </location>
</feature>
<dbReference type="CDD" id="cd16489">
    <property type="entry name" value="mRING-CH-C4HC2H_ZNRF"/>
    <property type="match status" value="1"/>
</dbReference>
<gene>
    <name evidence="8" type="ORF">TWF970_006169</name>
</gene>
<evidence type="ECO:0000313" key="8">
    <source>
        <dbReference type="EMBL" id="KAF3276576.1"/>
    </source>
</evidence>
<evidence type="ECO:0000256" key="3">
    <source>
        <dbReference type="ARBA" id="ARBA00022833"/>
    </source>
</evidence>
<evidence type="ECO:0000313" key="9">
    <source>
        <dbReference type="Proteomes" id="UP000474640"/>
    </source>
</evidence>
<dbReference type="PROSITE" id="PS50178">
    <property type="entry name" value="ZF_FYVE"/>
    <property type="match status" value="1"/>
</dbReference>
<evidence type="ECO:0000259" key="7">
    <source>
        <dbReference type="PROSITE" id="PS50178"/>
    </source>
</evidence>
<proteinExistence type="predicted"/>
<feature type="region of interest" description="Disordered" evidence="5">
    <location>
        <begin position="1"/>
        <end position="209"/>
    </location>
</feature>
<dbReference type="InterPro" id="IPR011011">
    <property type="entry name" value="Znf_FYVE_PHD"/>
</dbReference>
<feature type="compositionally biased region" description="Polar residues" evidence="5">
    <location>
        <begin position="188"/>
        <end position="203"/>
    </location>
</feature>
<feature type="compositionally biased region" description="Polar residues" evidence="5">
    <location>
        <begin position="99"/>
        <end position="109"/>
    </location>
</feature>
<feature type="domain" description="RING-type" evidence="6">
    <location>
        <begin position="700"/>
        <end position="742"/>
    </location>
</feature>
<dbReference type="AlphaFoldDB" id="A0A7C8R6P3"/>
<dbReference type="Gene3D" id="3.30.40.10">
    <property type="entry name" value="Zinc/RING finger domain, C3HC4 (zinc finger)"/>
    <property type="match status" value="2"/>
</dbReference>
<name>A0A7C8R6P3_ORBOL</name>
<feature type="domain" description="FYVE-type" evidence="7">
    <location>
        <begin position="333"/>
        <end position="422"/>
    </location>
</feature>
<organism evidence="8 9">
    <name type="scientific">Orbilia oligospora</name>
    <name type="common">Nematode-trapping fungus</name>
    <name type="synonym">Arthrobotrys oligospora</name>
    <dbReference type="NCBI Taxonomy" id="2813651"/>
    <lineage>
        <taxon>Eukaryota</taxon>
        <taxon>Fungi</taxon>
        <taxon>Dikarya</taxon>
        <taxon>Ascomycota</taxon>
        <taxon>Pezizomycotina</taxon>
        <taxon>Orbiliomycetes</taxon>
        <taxon>Orbiliales</taxon>
        <taxon>Orbiliaceae</taxon>
        <taxon>Orbilia</taxon>
    </lineage>
</organism>
<feature type="compositionally biased region" description="Polar residues" evidence="5">
    <location>
        <begin position="76"/>
        <end position="91"/>
    </location>
</feature>
<evidence type="ECO:0008006" key="10">
    <source>
        <dbReference type="Google" id="ProtNLM"/>
    </source>
</evidence>
<dbReference type="CDD" id="cd15737">
    <property type="entry name" value="FYVE2_Vac1p_like"/>
    <property type="match status" value="1"/>
</dbReference>
<dbReference type="InterPro" id="IPR013083">
    <property type="entry name" value="Znf_RING/FYVE/PHD"/>
</dbReference>
<evidence type="ECO:0000256" key="2">
    <source>
        <dbReference type="ARBA" id="ARBA00022771"/>
    </source>
</evidence>
<evidence type="ECO:0000259" key="6">
    <source>
        <dbReference type="PROSITE" id="PS50089"/>
    </source>
</evidence>
<dbReference type="InterPro" id="IPR017455">
    <property type="entry name" value="Znf_FYVE-rel"/>
</dbReference>
<keyword evidence="1" id="KW-0479">Metal-binding</keyword>
<feature type="compositionally biased region" description="Polar residues" evidence="5">
    <location>
        <begin position="154"/>
        <end position="170"/>
    </location>
</feature>
<keyword evidence="3" id="KW-0862">Zinc</keyword>
<dbReference type="Pfam" id="PF01363">
    <property type="entry name" value="FYVE"/>
    <property type="match status" value="1"/>
</dbReference>
<dbReference type="EMBL" id="JAABOJ010000032">
    <property type="protein sequence ID" value="KAF3276576.1"/>
    <property type="molecule type" value="Genomic_DNA"/>
</dbReference>
<dbReference type="SUPFAM" id="SSF57903">
    <property type="entry name" value="FYVE/PHD zinc finger"/>
    <property type="match status" value="1"/>
</dbReference>
<feature type="compositionally biased region" description="Polar residues" evidence="5">
    <location>
        <begin position="626"/>
        <end position="653"/>
    </location>
</feature>
<feature type="compositionally biased region" description="Low complexity" evidence="5">
    <location>
        <begin position="41"/>
        <end position="52"/>
    </location>
</feature>
<dbReference type="SMART" id="SM00064">
    <property type="entry name" value="FYVE"/>
    <property type="match status" value="1"/>
</dbReference>
<keyword evidence="2 4" id="KW-0863">Zinc-finger</keyword>
<feature type="region of interest" description="Disordered" evidence="5">
    <location>
        <begin position="227"/>
        <end position="291"/>
    </location>
</feature>
<feature type="region of interest" description="Disordered" evidence="5">
    <location>
        <begin position="603"/>
        <end position="672"/>
    </location>
</feature>
<feature type="compositionally biased region" description="Pro residues" evidence="5">
    <location>
        <begin position="115"/>
        <end position="124"/>
    </location>
</feature>
<feature type="compositionally biased region" description="Polar residues" evidence="5">
    <location>
        <begin position="1"/>
        <end position="17"/>
    </location>
</feature>
<protein>
    <recommendedName>
        <fullName evidence="10">FYVE-type domain-containing protein</fullName>
    </recommendedName>
</protein>
<dbReference type="Proteomes" id="UP000474640">
    <property type="component" value="Unassembled WGS sequence"/>
</dbReference>
<comment type="caution">
    <text evidence="8">The sequence shown here is derived from an EMBL/GenBank/DDBJ whole genome shotgun (WGS) entry which is preliminary data.</text>
</comment>
<accession>A0A7C8R6P3</accession>
<dbReference type="PANTHER" id="PTHR23164:SF30">
    <property type="entry name" value="EARLY ENDOSOME ANTIGEN 1"/>
    <property type="match status" value="1"/>
</dbReference>
<dbReference type="InterPro" id="IPR001841">
    <property type="entry name" value="Znf_RING"/>
</dbReference>
<evidence type="ECO:0000256" key="5">
    <source>
        <dbReference type="SAM" id="MobiDB-lite"/>
    </source>
</evidence>
<evidence type="ECO:0000256" key="4">
    <source>
        <dbReference type="PROSITE-ProRule" id="PRU00175"/>
    </source>
</evidence>
<dbReference type="SUPFAM" id="SSF57850">
    <property type="entry name" value="RING/U-box"/>
    <property type="match status" value="1"/>
</dbReference>
<dbReference type="PANTHER" id="PTHR23164">
    <property type="entry name" value="EARLY ENDOSOME ANTIGEN 1"/>
    <property type="match status" value="1"/>
</dbReference>
<dbReference type="OrthoDB" id="660555at2759"/>
<feature type="compositionally biased region" description="Low complexity" evidence="5">
    <location>
        <begin position="125"/>
        <end position="136"/>
    </location>
</feature>
<reference evidence="8 9" key="1">
    <citation type="submission" date="2020-01" db="EMBL/GenBank/DDBJ databases">
        <authorList>
            <person name="Palmer J.M."/>
        </authorList>
    </citation>
    <scope>NUCLEOTIDE SEQUENCE [LARGE SCALE GENOMIC DNA]</scope>
    <source>
        <strain evidence="8 9">TWF970</strain>
    </source>
</reference>
<feature type="region of interest" description="Disordered" evidence="5">
    <location>
        <begin position="547"/>
        <end position="570"/>
    </location>
</feature>
<feature type="compositionally biased region" description="Polar residues" evidence="5">
    <location>
        <begin position="260"/>
        <end position="269"/>
    </location>
</feature>
<dbReference type="PROSITE" id="PS50089">
    <property type="entry name" value="ZF_RING_2"/>
    <property type="match status" value="1"/>
</dbReference>